<evidence type="ECO:0000256" key="1">
    <source>
        <dbReference type="ARBA" id="ARBA00022553"/>
    </source>
</evidence>
<dbReference type="GO" id="GO:0045735">
    <property type="term" value="F:nutrient reservoir activity"/>
    <property type="evidence" value="ECO:0007669"/>
    <property type="project" value="UniProtKB-KW"/>
</dbReference>
<evidence type="ECO:0000256" key="5">
    <source>
        <dbReference type="ARBA" id="ARBA00023180"/>
    </source>
</evidence>
<dbReference type="Pfam" id="PF09175">
    <property type="entry name" value="Vit_b-sht_shell"/>
    <property type="match status" value="1"/>
</dbReference>
<evidence type="ECO:0000313" key="10">
    <source>
        <dbReference type="Proteomes" id="UP000265140"/>
    </source>
</evidence>
<dbReference type="Pfam" id="PF01347">
    <property type="entry name" value="Vitellogenin_N"/>
    <property type="match status" value="1"/>
</dbReference>
<accession>A0A6Q2YNC5</accession>
<keyword evidence="4 6" id="KW-1015">Disulfide bond</keyword>
<reference evidence="9" key="4">
    <citation type="submission" date="2025-09" db="UniProtKB">
        <authorList>
            <consortium name="Ensembl"/>
        </authorList>
    </citation>
    <scope>IDENTIFICATION</scope>
</reference>
<protein>
    <recommendedName>
        <fullName evidence="8">Vitellogenin domain-containing protein</fullName>
    </recommendedName>
</protein>
<name>A0A6Q2YNC5_ESOLU</name>
<keyword evidence="10" id="KW-1185">Reference proteome</keyword>
<dbReference type="InterPro" id="IPR015819">
    <property type="entry name" value="Lipid_transp_b-sht_shell"/>
</dbReference>
<keyword evidence="2 7" id="KW-0732">Signal</keyword>
<evidence type="ECO:0000256" key="3">
    <source>
        <dbReference type="ARBA" id="ARBA00022761"/>
    </source>
</evidence>
<dbReference type="Gene3D" id="2.20.80.10">
    <property type="entry name" value="Lipovitellin-phosvitin complex, chain A, domain 4"/>
    <property type="match status" value="1"/>
</dbReference>
<feature type="domain" description="Vitellogenin" evidence="8">
    <location>
        <begin position="20"/>
        <end position="669"/>
    </location>
</feature>
<dbReference type="PROSITE" id="PS51211">
    <property type="entry name" value="VITELLOGENIN"/>
    <property type="match status" value="1"/>
</dbReference>
<dbReference type="InterPro" id="IPR015817">
    <property type="entry name" value="Vitellinogen_open_b-sht_sub1"/>
</dbReference>
<keyword evidence="3" id="KW-0758">Storage protein</keyword>
<dbReference type="SUPFAM" id="SSF56968">
    <property type="entry name" value="Lipovitellin-phosvitin complex, beta-sheet shell regions"/>
    <property type="match status" value="3"/>
</dbReference>
<organism evidence="9 10">
    <name type="scientific">Esox lucius</name>
    <name type="common">Northern pike</name>
    <dbReference type="NCBI Taxonomy" id="8010"/>
    <lineage>
        <taxon>Eukaryota</taxon>
        <taxon>Metazoa</taxon>
        <taxon>Chordata</taxon>
        <taxon>Craniata</taxon>
        <taxon>Vertebrata</taxon>
        <taxon>Euteleostomi</taxon>
        <taxon>Actinopterygii</taxon>
        <taxon>Neopterygii</taxon>
        <taxon>Teleostei</taxon>
        <taxon>Protacanthopterygii</taxon>
        <taxon>Esociformes</taxon>
        <taxon>Esocidae</taxon>
        <taxon>Esox</taxon>
    </lineage>
</organism>
<evidence type="ECO:0000256" key="6">
    <source>
        <dbReference type="PROSITE-ProRule" id="PRU00557"/>
    </source>
</evidence>
<dbReference type="PANTHER" id="PTHR23345:SF29">
    <property type="entry name" value="VITELLOGENIN 3, PHOSVITINLESS"/>
    <property type="match status" value="1"/>
</dbReference>
<dbReference type="GO" id="GO:0032355">
    <property type="term" value="P:response to estradiol"/>
    <property type="evidence" value="ECO:0007669"/>
    <property type="project" value="TreeGrafter"/>
</dbReference>
<dbReference type="InterPro" id="IPR015816">
    <property type="entry name" value="Vitellinogen_b-sht_N"/>
</dbReference>
<evidence type="ECO:0000256" key="2">
    <source>
        <dbReference type="ARBA" id="ARBA00022729"/>
    </source>
</evidence>
<dbReference type="InterPro" id="IPR011030">
    <property type="entry name" value="Lipovitellin_superhlx_dom"/>
</dbReference>
<dbReference type="AlphaFoldDB" id="A0A6Q2YNC5"/>
<keyword evidence="5" id="KW-0325">Glycoprotein</keyword>
<dbReference type="SMART" id="SM01169">
    <property type="entry name" value="DUF1943"/>
    <property type="match status" value="1"/>
</dbReference>
<evidence type="ECO:0000259" key="8">
    <source>
        <dbReference type="PROSITE" id="PS51211"/>
    </source>
</evidence>
<dbReference type="Gene3D" id="2.20.50.20">
    <property type="entry name" value="Lipovitellin. Chain A, domain 3"/>
    <property type="match status" value="1"/>
</dbReference>
<keyword evidence="1" id="KW-0597">Phosphoprotein</keyword>
<dbReference type="Gene3D" id="2.20.90.10">
    <property type="entry name" value="Vitellinogen, beta-sheet shell domain"/>
    <property type="match status" value="1"/>
</dbReference>
<dbReference type="InterPro" id="IPR050733">
    <property type="entry name" value="Vitellogenin/Apolipophorin"/>
</dbReference>
<evidence type="ECO:0000256" key="7">
    <source>
        <dbReference type="SAM" id="SignalP"/>
    </source>
</evidence>
<dbReference type="InterPro" id="IPR001747">
    <property type="entry name" value="Vitellogenin_N"/>
</dbReference>
<dbReference type="GO" id="GO:0071391">
    <property type="term" value="P:cellular response to estrogen stimulus"/>
    <property type="evidence" value="ECO:0007669"/>
    <property type="project" value="TreeGrafter"/>
</dbReference>
<dbReference type="GO" id="GO:0005319">
    <property type="term" value="F:lipid transporter activity"/>
    <property type="evidence" value="ECO:0007669"/>
    <property type="project" value="InterPro"/>
</dbReference>
<dbReference type="Gene3D" id="2.30.230.10">
    <property type="entry name" value="Lipovitellin, beta-sheet shell regions, chain A"/>
    <property type="match status" value="1"/>
</dbReference>
<dbReference type="FunFam" id="2.20.50.20:FF:000005">
    <property type="entry name" value="Vitellogenin 3"/>
    <property type="match status" value="1"/>
</dbReference>
<dbReference type="FunFam" id="2.20.80.10:FF:000001">
    <property type="entry name" value="Vitellogenin 7"/>
    <property type="match status" value="1"/>
</dbReference>
<comment type="caution">
    <text evidence="6">Lacks conserved residue(s) required for the propagation of feature annotation.</text>
</comment>
<proteinExistence type="predicted"/>
<dbReference type="InterPro" id="IPR015258">
    <property type="entry name" value="Vitellinogen_b-sht_shell"/>
</dbReference>
<dbReference type="GeneTree" id="ENSGT00530000064273"/>
<feature type="disulfide bond" evidence="6">
    <location>
        <begin position="158"/>
        <end position="184"/>
    </location>
</feature>
<dbReference type="Gene3D" id="1.25.10.20">
    <property type="entry name" value="Vitellinogen, superhelical"/>
    <property type="match status" value="1"/>
</dbReference>
<dbReference type="Proteomes" id="UP000265140">
    <property type="component" value="Chromosome 4"/>
</dbReference>
<dbReference type="SMART" id="SM01170">
    <property type="entry name" value="DUF1944"/>
    <property type="match status" value="1"/>
</dbReference>
<dbReference type="PANTHER" id="PTHR23345">
    <property type="entry name" value="VITELLOGENIN-RELATED"/>
    <property type="match status" value="1"/>
</dbReference>
<sequence>MRGFLLCLLVVIAGKWEPGLNVKKTYEYKYEGMVNIGRGIPNLAESGVRLTCKVKIVGVSGQTFLLQVSNFNFEEFNGIPGKDTFNASPKLTNRIAAELSKPFMFEYAKGRVGDIHATAEISDTIVNIVRGILGFFQVTIKTTQRVYELEEFGIHGLCLSTYAIVEDSHSQDLEVTHVVDTNNCREKAAIYRGMALAVVNKLSKERGNSVISTVRYVYTLEPTVHGGLIKKAHALERQHFSPFNVKGGNSKLQAMKELVLVSVTDTVAISPAGPMVSRGNLVYKFVNFPGPIPILMTKSDDSVPKVTTTLNISQNLQMIMRLAEANIYQVDSLTSEDVFVLFQLLRGTSLEDLEALWIQLSGNDEHRRWFLDTVVEVADARVLKFIKNRFKAGDVSANEAGQSILIAFNHVTAEIDVMELANELLSMPFSKSHPLLWNTVVLSYGSLVYKYCSYEYIQPCPVAVVQPLLDLVNDGLKRNNDLDMVLALKAIGNAGHPSSIKTIIRFLPGVSASPVNISTRVLSAAVQSLRHLAFRDPHTVQDITVSLFVQRELPTEIRMLACIILFETKPPLALVSTLTSFLLNEADMHVASFTYSLIQSIAKSRTPDNHLLSTACNIAMKILAPKCSRLSYYYSKALHLDWYNDDFLIGTATEVFMLKNDANYIPTEVVTKGKLHFIGRILQLVELGFRAEGIKELFGKGLSTDFEDISFFNCSLKLPTDKPLLSAYARLFGQELFFADLNKDFIQSIINAVSPSSEKDHPVWKMIENLQKGTSWHWTKAYLMFETSYIQATSLGLPLEISKYYHTVITITMNATATISPPLNNRMGRLLTSDVTLVTDGFAGYAKDQFLFHGINTDIFQCGMEMKSKNVLAMPWEFSMKMNIKQNTFELDLPPCKKKMDLFLVKFDVYAVSRNIEEPSLAKMTPMMPESTEAEVDLEPAKRNVTSRQKIEKTDFYNPQAKVCAEASIYGATFCVESEAKRSHYIEEYPLYYLLGYTNFACRIQPAQSNKPVDGIHIELNTGLTKYPVSVRQLLDTLKRFSKDATDRLSPSGLSSSRTSHRANVEPKAFNATCEPAFTMKALAISGNNRPEGYEAAAYYNHVTKMYNSQLFVSQVGEKANWTLCTSASLDKTQLGELKVITIHLRWGSDCQSYQMSVKASTTHLPEFEPTVKAKMHWNTVPAYMKEVGQSIQKYIPGIAFLLGFHQKPDRNAKQEVSATVVAATADRITMKIKFPEFTVFRQAIPIPIRVTDFEEHQQYMGNTTLLMHREL</sequence>
<dbReference type="Bgee" id="ENSELUG00000009726">
    <property type="expression patterns" value="Expressed in ovary and 1 other cell type or tissue"/>
</dbReference>
<dbReference type="SMART" id="SM00638">
    <property type="entry name" value="LPD_N"/>
    <property type="match status" value="1"/>
</dbReference>
<reference evidence="9" key="3">
    <citation type="submission" date="2025-08" db="UniProtKB">
        <authorList>
            <consortium name="Ensembl"/>
        </authorList>
    </citation>
    <scope>IDENTIFICATION</scope>
</reference>
<reference evidence="10" key="1">
    <citation type="journal article" date="2014" name="PLoS ONE">
        <title>The genome and linkage map of the northern pike (Esox lucius): conserved synteny revealed between the salmonid sister group and the Neoteleostei.</title>
        <authorList>
            <person name="Rondeau E.B."/>
            <person name="Minkley D.R."/>
            <person name="Leong J.S."/>
            <person name="Messmer A.M."/>
            <person name="Jantzen J.R."/>
            <person name="von Schalburg K.R."/>
            <person name="Lemon C."/>
            <person name="Bird N.H."/>
            <person name="Koop B.F."/>
        </authorList>
    </citation>
    <scope>NUCLEOTIDE SEQUENCE</scope>
</reference>
<evidence type="ECO:0000313" key="9">
    <source>
        <dbReference type="Ensembl" id="ENSELUP00000067534.2"/>
    </source>
</evidence>
<evidence type="ECO:0000256" key="4">
    <source>
        <dbReference type="ARBA" id="ARBA00023157"/>
    </source>
</evidence>
<feature type="chain" id="PRO_5044295203" description="Vitellogenin domain-containing protein" evidence="7">
    <location>
        <begin position="22"/>
        <end position="1272"/>
    </location>
</feature>
<reference evidence="9" key="2">
    <citation type="submission" date="2020-02" db="EMBL/GenBank/DDBJ databases">
        <title>Esox lucius (northern pike) genome, fEsoLuc1, primary haplotype.</title>
        <authorList>
            <person name="Myers G."/>
            <person name="Karagic N."/>
            <person name="Meyer A."/>
            <person name="Pippel M."/>
            <person name="Reichard M."/>
            <person name="Winkler S."/>
            <person name="Tracey A."/>
            <person name="Sims Y."/>
            <person name="Howe K."/>
            <person name="Rhie A."/>
            <person name="Formenti G."/>
            <person name="Durbin R."/>
            <person name="Fedrigo O."/>
            <person name="Jarvis E.D."/>
        </authorList>
    </citation>
    <scope>NUCLEOTIDE SEQUENCE [LARGE SCALE GENOMIC DNA]</scope>
</reference>
<dbReference type="SUPFAM" id="SSF48431">
    <property type="entry name" value="Lipovitellin-phosvitin complex, superhelical domain"/>
    <property type="match status" value="1"/>
</dbReference>
<dbReference type="InterPro" id="IPR037088">
    <property type="entry name" value="Vitellinogen_b-sht_shell_sf"/>
</dbReference>
<dbReference type="Ensembl" id="ENSELUT00000061285.2">
    <property type="protein sequence ID" value="ENSELUP00000067534.2"/>
    <property type="gene ID" value="ENSELUG00000009726.3"/>
</dbReference>
<dbReference type="InterPro" id="IPR015255">
    <property type="entry name" value="Vitellinogen_open_b-sht"/>
</dbReference>
<dbReference type="Pfam" id="PF09172">
    <property type="entry name" value="Vit_open_b-sht"/>
    <property type="match status" value="1"/>
</dbReference>
<feature type="signal peptide" evidence="7">
    <location>
        <begin position="1"/>
        <end position="21"/>
    </location>
</feature>